<evidence type="ECO:0000313" key="3">
    <source>
        <dbReference type="EMBL" id="GFP78205.1"/>
    </source>
</evidence>
<gene>
    <name evidence="3" type="ORF">bsdtw1_04400</name>
</gene>
<dbReference type="GO" id="GO:0016020">
    <property type="term" value="C:membrane"/>
    <property type="evidence" value="ECO:0007669"/>
    <property type="project" value="TreeGrafter"/>
</dbReference>
<keyword evidence="4" id="KW-1185">Reference proteome</keyword>
<evidence type="ECO:0000313" key="4">
    <source>
        <dbReference type="Proteomes" id="UP000580568"/>
    </source>
</evidence>
<feature type="domain" description="AMP-dependent synthetase/ligase" evidence="2">
    <location>
        <begin position="23"/>
        <end position="415"/>
    </location>
</feature>
<dbReference type="InterPro" id="IPR042099">
    <property type="entry name" value="ANL_N_sf"/>
</dbReference>
<keyword evidence="3" id="KW-0436">Ligase</keyword>
<dbReference type="PANTHER" id="PTHR43272:SF52">
    <property type="entry name" value="AMP-DEPENDENT SYNTHETASE_LIGASE DOMAIN-CONTAINING PROTEIN"/>
    <property type="match status" value="1"/>
</dbReference>
<organism evidence="3 4">
    <name type="scientific">Clostridium fungisolvens</name>
    <dbReference type="NCBI Taxonomy" id="1604897"/>
    <lineage>
        <taxon>Bacteria</taxon>
        <taxon>Bacillati</taxon>
        <taxon>Bacillota</taxon>
        <taxon>Clostridia</taxon>
        <taxon>Eubacteriales</taxon>
        <taxon>Clostridiaceae</taxon>
        <taxon>Clostridium</taxon>
    </lineage>
</organism>
<dbReference type="InterPro" id="IPR045851">
    <property type="entry name" value="AMP-bd_C_sf"/>
</dbReference>
<name>A0A6V8SNM3_9CLOT</name>
<dbReference type="EMBL" id="BLZR01000001">
    <property type="protein sequence ID" value="GFP78205.1"/>
    <property type="molecule type" value="Genomic_DNA"/>
</dbReference>
<evidence type="ECO:0000256" key="1">
    <source>
        <dbReference type="ARBA" id="ARBA00024484"/>
    </source>
</evidence>
<reference evidence="3 4" key="1">
    <citation type="submission" date="2020-07" db="EMBL/GenBank/DDBJ databases">
        <title>A new beta-1,3-glucan-decomposing anaerobic bacterium isolated from anoxic soil subjected to biological soil disinfestation.</title>
        <authorList>
            <person name="Ueki A."/>
            <person name="Tonouchi A."/>
        </authorList>
    </citation>
    <scope>NUCLEOTIDE SEQUENCE [LARGE SCALE GENOMIC DNA]</scope>
    <source>
        <strain evidence="3 4">TW1</strain>
    </source>
</reference>
<dbReference type="RefSeq" id="WP_183279516.1">
    <property type="nucleotide sequence ID" value="NZ_BLZR01000001.1"/>
</dbReference>
<protein>
    <submittedName>
        <fullName evidence="3">Long-chain-fatty-acid--CoA ligase FadD15</fullName>
    </submittedName>
</protein>
<comment type="catalytic activity">
    <reaction evidence="1">
        <text>a long-chain fatty acid + ATP + CoA = a long-chain fatty acyl-CoA + AMP + diphosphate</text>
        <dbReference type="Rhea" id="RHEA:15421"/>
        <dbReference type="ChEBI" id="CHEBI:30616"/>
        <dbReference type="ChEBI" id="CHEBI:33019"/>
        <dbReference type="ChEBI" id="CHEBI:57287"/>
        <dbReference type="ChEBI" id="CHEBI:57560"/>
        <dbReference type="ChEBI" id="CHEBI:83139"/>
        <dbReference type="ChEBI" id="CHEBI:456215"/>
        <dbReference type="EC" id="6.2.1.3"/>
    </reaction>
    <physiologicalReaction direction="left-to-right" evidence="1">
        <dbReference type="Rhea" id="RHEA:15422"/>
    </physiologicalReaction>
</comment>
<dbReference type="Proteomes" id="UP000580568">
    <property type="component" value="Unassembled WGS sequence"/>
</dbReference>
<dbReference type="InterPro" id="IPR000873">
    <property type="entry name" value="AMP-dep_synth/lig_dom"/>
</dbReference>
<proteinExistence type="predicted"/>
<dbReference type="Gene3D" id="3.30.300.30">
    <property type="match status" value="1"/>
</dbReference>
<comment type="caution">
    <text evidence="3">The sequence shown here is derived from an EMBL/GenBank/DDBJ whole genome shotgun (WGS) entry which is preliminary data.</text>
</comment>
<sequence>MPKRFYKSEPLRDIRVLMRRSSKLYSDQIAYEEIKPHKQIAKYSFRQLESDVNALGTKLLHMNMYGYHFAILSENSYAWVVSYLSILNGVGIVIPLDKELTDEDIVKLLIKSDADVIICSDTFASSMPYILDECPNIKKCIIINPKYDYPEFLSLSKLIEKGNDLLEGGNREYLDIPIDTDSMCEIVFTSGTTGANKGVMLSHKSIMAVVYGSLSLIEPKGVSFSVLPINHTYECSCHILGGLYSGITICFNDSLKRVMDNMKLFKPSMSLMVPLFLESMHKNIWKEAKRTGLEAHLKYGVKFSNVIRKLGIDLRRTLFKPILDNFGGNLCQIVCGGAPLRLDIIKSFDSIGIEIFNGYGITECGPLVATNSYMWKKLGSVGRVMPGCKVRISTPNENGYGEIQVKGDNVMLGYYKDPESTKLSFTEDGWFKTGDLGYLDNSNFLYICGREKNLIILPNGKNVHPEEIEDIISKNLSYVKEVVVFSSTVSESNEECITACVYVDEDLIKLDAIDIKDKLNQDIRLLNKNLPVYKRITNILVSESEFEKTTTRKIKRSLVLERSAENA</sequence>
<dbReference type="GO" id="GO:0004467">
    <property type="term" value="F:long-chain fatty acid-CoA ligase activity"/>
    <property type="evidence" value="ECO:0007669"/>
    <property type="project" value="UniProtKB-EC"/>
</dbReference>
<dbReference type="Pfam" id="PF23562">
    <property type="entry name" value="AMP-binding_C_3"/>
    <property type="match status" value="1"/>
</dbReference>
<dbReference type="PANTHER" id="PTHR43272">
    <property type="entry name" value="LONG-CHAIN-FATTY-ACID--COA LIGASE"/>
    <property type="match status" value="1"/>
</dbReference>
<dbReference type="Pfam" id="PF00501">
    <property type="entry name" value="AMP-binding"/>
    <property type="match status" value="1"/>
</dbReference>
<dbReference type="Gene3D" id="3.40.50.12780">
    <property type="entry name" value="N-terminal domain of ligase-like"/>
    <property type="match status" value="1"/>
</dbReference>
<dbReference type="SUPFAM" id="SSF56801">
    <property type="entry name" value="Acetyl-CoA synthetase-like"/>
    <property type="match status" value="1"/>
</dbReference>
<dbReference type="AlphaFoldDB" id="A0A6V8SNM3"/>
<accession>A0A6V8SNM3</accession>
<evidence type="ECO:0000259" key="2">
    <source>
        <dbReference type="Pfam" id="PF00501"/>
    </source>
</evidence>